<dbReference type="STRING" id="40998.A0A2P8A112"/>
<protein>
    <recommendedName>
        <fullName evidence="1">AB hydrolase-1 domain-containing protein</fullName>
    </recommendedName>
</protein>
<gene>
    <name evidence="2" type="ORF">B9Z65_7955</name>
</gene>
<organism evidence="2 3">
    <name type="scientific">Elsinoe australis</name>
    <dbReference type="NCBI Taxonomy" id="40998"/>
    <lineage>
        <taxon>Eukaryota</taxon>
        <taxon>Fungi</taxon>
        <taxon>Dikarya</taxon>
        <taxon>Ascomycota</taxon>
        <taxon>Pezizomycotina</taxon>
        <taxon>Dothideomycetes</taxon>
        <taxon>Dothideomycetidae</taxon>
        <taxon>Myriangiales</taxon>
        <taxon>Elsinoaceae</taxon>
        <taxon>Elsinoe</taxon>
    </lineage>
</organism>
<dbReference type="Gene3D" id="3.40.50.1820">
    <property type="entry name" value="alpha/beta hydrolase"/>
    <property type="match status" value="1"/>
</dbReference>
<dbReference type="EMBL" id="NHZQ01000087">
    <property type="protein sequence ID" value="PSK54149.1"/>
    <property type="molecule type" value="Genomic_DNA"/>
</dbReference>
<dbReference type="InterPro" id="IPR050471">
    <property type="entry name" value="AB_hydrolase"/>
</dbReference>
<proteinExistence type="predicted"/>
<feature type="domain" description="AB hydrolase-1" evidence="1">
    <location>
        <begin position="56"/>
        <end position="171"/>
    </location>
</feature>
<dbReference type="PANTHER" id="PTHR43433">
    <property type="entry name" value="HYDROLASE, ALPHA/BETA FOLD FAMILY PROTEIN"/>
    <property type="match status" value="1"/>
</dbReference>
<dbReference type="InterPro" id="IPR029058">
    <property type="entry name" value="AB_hydrolase_fold"/>
</dbReference>
<dbReference type="OrthoDB" id="294702at2759"/>
<keyword evidence="3" id="KW-1185">Reference proteome</keyword>
<evidence type="ECO:0000313" key="2">
    <source>
        <dbReference type="EMBL" id="PSK54149.1"/>
    </source>
</evidence>
<dbReference type="InterPro" id="IPR000073">
    <property type="entry name" value="AB_hydrolase_1"/>
</dbReference>
<dbReference type="SUPFAM" id="SSF53474">
    <property type="entry name" value="alpha/beta-Hydrolases"/>
    <property type="match status" value="1"/>
</dbReference>
<dbReference type="AlphaFoldDB" id="A0A2P8A112"/>
<comment type="caution">
    <text evidence="2">The sequence shown here is derived from an EMBL/GenBank/DDBJ whole genome shotgun (WGS) entry which is preliminary data.</text>
</comment>
<name>A0A2P8A112_9PEZI</name>
<dbReference type="Pfam" id="PF00561">
    <property type="entry name" value="Abhydrolase_1"/>
    <property type="match status" value="1"/>
</dbReference>
<sequence>MTRAMSQIAYDAYQSIFGGGRNRPLRNDEMDESSFTFNTPDGRTVSYLQVGSSTGKPIFFLHGTPGSRFEAAHLDEISKRHNVRMIGIDRPGIGLSTPKPGRTLVDAAHDVKNLADHLGIRTYGILGVSGGGPYALACAATLPAERLKAVSIVCGLGLRDMSLKGMAWLNWLGWMYGWPYIPRISAYYCSREGYLGYPEDTRREMAQKHFDNLKDPRDRAAFVGDGNILTGFLRSIKESFRQGISGPAQDGWTLCQSASFKMEDIRKDLPMQLWYAKDDKNVGLPGAIIHARLGKRENVTFHLSNDTHASVFTRNKEAFVRDLVRSMRD</sequence>
<evidence type="ECO:0000259" key="1">
    <source>
        <dbReference type="Pfam" id="PF00561"/>
    </source>
</evidence>
<dbReference type="Proteomes" id="UP000243723">
    <property type="component" value="Unassembled WGS sequence"/>
</dbReference>
<evidence type="ECO:0000313" key="3">
    <source>
        <dbReference type="Proteomes" id="UP000243723"/>
    </source>
</evidence>
<dbReference type="PANTHER" id="PTHR43433:SF10">
    <property type="entry name" value="AB HYDROLASE-1 DOMAIN-CONTAINING PROTEIN"/>
    <property type="match status" value="1"/>
</dbReference>
<accession>A0A2P8A112</accession>
<reference evidence="2 3" key="1">
    <citation type="submission" date="2017-05" db="EMBL/GenBank/DDBJ databases">
        <title>Draft genome sequence of Elsinoe australis.</title>
        <authorList>
            <person name="Cheng Q."/>
        </authorList>
    </citation>
    <scope>NUCLEOTIDE SEQUENCE [LARGE SCALE GENOMIC DNA]</scope>
    <source>
        <strain evidence="2 3">NL1</strain>
    </source>
</reference>